<evidence type="ECO:0000256" key="8">
    <source>
        <dbReference type="RuleBase" id="RU000304"/>
    </source>
</evidence>
<comment type="similarity">
    <text evidence="8">Belongs to the protein kinase superfamily.</text>
</comment>
<dbReference type="Proteomes" id="UP000193920">
    <property type="component" value="Unassembled WGS sequence"/>
</dbReference>
<keyword evidence="9" id="KW-1133">Transmembrane helix</keyword>
<sequence length="334" mass="38802">MLSSIVVKKKWKLLDSLGKGAFGEIYTAVNIYSGEKVAVKVEGPLNSTSKKRKPLLLMEMDVLKKLQGYPYFCKLEAYGRFTIQSKVNSTYNYIIMQLLGPSLSKLRRKCQRFSIATTALLGKQILRAIEICHDKAGVVHRDIKPGNFCMGITSSGNGPNGTYSRSKCYMIDFGLCRSYRNSEGVLREERKHVGFRGTVAYASINAHEGRDLGRVDDLWSMFYMLVEFVRGDLPWKVKDKEKVAELKKKYTDASLVANLPKPFLDIMNYLYSLHFEDTPNYNYIDKLLDNLFECTGKPKNVPFDWYLFELFYYICIYIYIYIYYYYYYINIFIL</sequence>
<feature type="transmembrane region" description="Helical" evidence="9">
    <location>
        <begin position="305"/>
        <end position="326"/>
    </location>
</feature>
<evidence type="ECO:0000256" key="7">
    <source>
        <dbReference type="PROSITE-ProRule" id="PRU10141"/>
    </source>
</evidence>
<dbReference type="CDD" id="cd14017">
    <property type="entry name" value="STKc_TTBK"/>
    <property type="match status" value="1"/>
</dbReference>
<evidence type="ECO:0000313" key="12">
    <source>
        <dbReference type="Proteomes" id="UP000193920"/>
    </source>
</evidence>
<evidence type="ECO:0000256" key="6">
    <source>
        <dbReference type="ARBA" id="ARBA00022840"/>
    </source>
</evidence>
<dbReference type="EMBL" id="MCOG01000265">
    <property type="protein sequence ID" value="ORY21446.1"/>
    <property type="molecule type" value="Genomic_DNA"/>
</dbReference>
<dbReference type="GO" id="GO:0005524">
    <property type="term" value="F:ATP binding"/>
    <property type="evidence" value="ECO:0007669"/>
    <property type="project" value="UniProtKB-UniRule"/>
</dbReference>
<dbReference type="PROSITE" id="PS00107">
    <property type="entry name" value="PROTEIN_KINASE_ATP"/>
    <property type="match status" value="1"/>
</dbReference>
<keyword evidence="9" id="KW-0812">Transmembrane</keyword>
<keyword evidence="4 7" id="KW-0547">Nucleotide-binding</keyword>
<evidence type="ECO:0000259" key="10">
    <source>
        <dbReference type="PROSITE" id="PS50011"/>
    </source>
</evidence>
<dbReference type="InterPro" id="IPR017441">
    <property type="entry name" value="Protein_kinase_ATP_BS"/>
</dbReference>
<evidence type="ECO:0000256" key="9">
    <source>
        <dbReference type="SAM" id="Phobius"/>
    </source>
</evidence>
<evidence type="ECO:0000256" key="1">
    <source>
        <dbReference type="ARBA" id="ARBA00012513"/>
    </source>
</evidence>
<dbReference type="InterPro" id="IPR011009">
    <property type="entry name" value="Kinase-like_dom_sf"/>
</dbReference>
<dbReference type="SUPFAM" id="SSF56112">
    <property type="entry name" value="Protein kinase-like (PK-like)"/>
    <property type="match status" value="1"/>
</dbReference>
<gene>
    <name evidence="11" type="ORF">LY90DRAFT_524536</name>
</gene>
<dbReference type="PROSITE" id="PS50011">
    <property type="entry name" value="PROTEIN_KINASE_DOM"/>
    <property type="match status" value="1"/>
</dbReference>
<dbReference type="EC" id="2.7.11.1" evidence="1"/>
<keyword evidence="3" id="KW-0808">Transferase</keyword>
<dbReference type="STRING" id="1754190.A0A1Y2AG20"/>
<protein>
    <recommendedName>
        <fullName evidence="1">non-specific serine/threonine protein kinase</fullName>
        <ecNumber evidence="1">2.7.11.1</ecNumber>
    </recommendedName>
</protein>
<feature type="binding site" evidence="7">
    <location>
        <position position="40"/>
    </location>
    <ligand>
        <name>ATP</name>
        <dbReference type="ChEBI" id="CHEBI:30616"/>
    </ligand>
</feature>
<evidence type="ECO:0000256" key="5">
    <source>
        <dbReference type="ARBA" id="ARBA00022777"/>
    </source>
</evidence>
<evidence type="ECO:0000256" key="4">
    <source>
        <dbReference type="ARBA" id="ARBA00022741"/>
    </source>
</evidence>
<evidence type="ECO:0000256" key="2">
    <source>
        <dbReference type="ARBA" id="ARBA00022527"/>
    </source>
</evidence>
<name>A0A1Y2AG20_9FUNG</name>
<accession>A0A1Y2AG20</accession>
<keyword evidence="5 11" id="KW-0418">Kinase</keyword>
<comment type="caution">
    <text evidence="11">The sequence shown here is derived from an EMBL/GenBank/DDBJ whole genome shotgun (WGS) entry which is preliminary data.</text>
</comment>
<dbReference type="PROSITE" id="PS00108">
    <property type="entry name" value="PROTEIN_KINASE_ST"/>
    <property type="match status" value="1"/>
</dbReference>
<dbReference type="PANTHER" id="PTHR11909">
    <property type="entry name" value="CASEIN KINASE-RELATED"/>
    <property type="match status" value="1"/>
</dbReference>
<reference evidence="11 12" key="1">
    <citation type="submission" date="2016-08" db="EMBL/GenBank/DDBJ databases">
        <title>A Parts List for Fungal Cellulosomes Revealed by Comparative Genomics.</title>
        <authorList>
            <consortium name="DOE Joint Genome Institute"/>
            <person name="Haitjema C.H."/>
            <person name="Gilmore S.P."/>
            <person name="Henske J.K."/>
            <person name="Solomon K.V."/>
            <person name="De Groot R."/>
            <person name="Kuo A."/>
            <person name="Mondo S.J."/>
            <person name="Salamov A.A."/>
            <person name="Labutti K."/>
            <person name="Zhao Z."/>
            <person name="Chiniquy J."/>
            <person name="Barry K."/>
            <person name="Brewer H.M."/>
            <person name="Purvine S.O."/>
            <person name="Wright A.T."/>
            <person name="Boxma B."/>
            <person name="Van Alen T."/>
            <person name="Hackstein J.H."/>
            <person name="Baker S.E."/>
            <person name="Grigoriev I.V."/>
            <person name="O'Malley M.A."/>
        </authorList>
    </citation>
    <scope>NUCLEOTIDE SEQUENCE [LARGE SCALE GENOMIC DNA]</scope>
    <source>
        <strain evidence="11 12">G1</strain>
    </source>
</reference>
<organism evidence="11 12">
    <name type="scientific">Neocallimastix californiae</name>
    <dbReference type="NCBI Taxonomy" id="1754190"/>
    <lineage>
        <taxon>Eukaryota</taxon>
        <taxon>Fungi</taxon>
        <taxon>Fungi incertae sedis</taxon>
        <taxon>Chytridiomycota</taxon>
        <taxon>Chytridiomycota incertae sedis</taxon>
        <taxon>Neocallimastigomycetes</taxon>
        <taxon>Neocallimastigales</taxon>
        <taxon>Neocallimastigaceae</taxon>
        <taxon>Neocallimastix</taxon>
    </lineage>
</organism>
<dbReference type="InterPro" id="IPR047916">
    <property type="entry name" value="TTBK_Asator-like_STKc"/>
</dbReference>
<proteinExistence type="inferred from homology"/>
<dbReference type="OrthoDB" id="5579860at2759"/>
<evidence type="ECO:0000313" key="11">
    <source>
        <dbReference type="EMBL" id="ORY21446.1"/>
    </source>
</evidence>
<keyword evidence="6 7" id="KW-0067">ATP-binding</keyword>
<dbReference type="Gene3D" id="1.10.510.10">
    <property type="entry name" value="Transferase(Phosphotransferase) domain 1"/>
    <property type="match status" value="1"/>
</dbReference>
<dbReference type="InterPro" id="IPR008271">
    <property type="entry name" value="Ser/Thr_kinase_AS"/>
</dbReference>
<keyword evidence="2 8" id="KW-0723">Serine/threonine-protein kinase</keyword>
<dbReference type="SMART" id="SM00220">
    <property type="entry name" value="S_TKc"/>
    <property type="match status" value="1"/>
</dbReference>
<dbReference type="InterPro" id="IPR050235">
    <property type="entry name" value="CK1_Ser-Thr_kinase"/>
</dbReference>
<keyword evidence="12" id="KW-1185">Reference proteome</keyword>
<dbReference type="InterPro" id="IPR000719">
    <property type="entry name" value="Prot_kinase_dom"/>
</dbReference>
<feature type="domain" description="Protein kinase" evidence="10">
    <location>
        <begin position="11"/>
        <end position="292"/>
    </location>
</feature>
<keyword evidence="9" id="KW-0472">Membrane</keyword>
<evidence type="ECO:0000256" key="3">
    <source>
        <dbReference type="ARBA" id="ARBA00022679"/>
    </source>
</evidence>
<dbReference type="Pfam" id="PF00069">
    <property type="entry name" value="Pkinase"/>
    <property type="match status" value="1"/>
</dbReference>
<dbReference type="GO" id="GO:0004674">
    <property type="term" value="F:protein serine/threonine kinase activity"/>
    <property type="evidence" value="ECO:0007669"/>
    <property type="project" value="UniProtKB-KW"/>
</dbReference>
<dbReference type="AlphaFoldDB" id="A0A1Y2AG20"/>